<dbReference type="PANTHER" id="PTHR47074:SF48">
    <property type="entry name" value="POLYNUCLEOTIDYL TRANSFERASE, RIBONUCLEASE H-LIKE SUPERFAMILY PROTEIN"/>
    <property type="match status" value="1"/>
</dbReference>
<dbReference type="SUPFAM" id="SSF56219">
    <property type="entry name" value="DNase I-like"/>
    <property type="match status" value="1"/>
</dbReference>
<dbReference type="InterPro" id="IPR036397">
    <property type="entry name" value="RNaseH_sf"/>
</dbReference>
<evidence type="ECO:0000259" key="3">
    <source>
        <dbReference type="Pfam" id="PF13966"/>
    </source>
</evidence>
<feature type="non-terminal residue" evidence="4">
    <location>
        <position position="1"/>
    </location>
</feature>
<keyword evidence="5" id="KW-1185">Reference proteome</keyword>
<dbReference type="Gene3D" id="3.30.420.10">
    <property type="entry name" value="Ribonuclease H-like superfamily/Ribonuclease H"/>
    <property type="match status" value="1"/>
</dbReference>
<organism evidence="4 5">
    <name type="scientific">Lithocarpus litseifolius</name>
    <dbReference type="NCBI Taxonomy" id="425828"/>
    <lineage>
        <taxon>Eukaryota</taxon>
        <taxon>Viridiplantae</taxon>
        <taxon>Streptophyta</taxon>
        <taxon>Embryophyta</taxon>
        <taxon>Tracheophyta</taxon>
        <taxon>Spermatophyta</taxon>
        <taxon>Magnoliopsida</taxon>
        <taxon>eudicotyledons</taxon>
        <taxon>Gunneridae</taxon>
        <taxon>Pentapetalae</taxon>
        <taxon>rosids</taxon>
        <taxon>fabids</taxon>
        <taxon>Fagales</taxon>
        <taxon>Fagaceae</taxon>
        <taxon>Lithocarpus</taxon>
    </lineage>
</organism>
<dbReference type="Pfam" id="PF13966">
    <property type="entry name" value="zf-RVT"/>
    <property type="match status" value="1"/>
</dbReference>
<dbReference type="Pfam" id="PF13456">
    <property type="entry name" value="RVT_3"/>
    <property type="match status" value="1"/>
</dbReference>
<dbReference type="InterPro" id="IPR036691">
    <property type="entry name" value="Endo/exonu/phosph_ase_sf"/>
</dbReference>
<sequence length="999" mass="114338">LISWNCRGLVNLRSVKALEKVVSNEDPIIVFVTETKSNKEWMEMVKDKCNMKHGLIVSSEGKSGGLAMLWKEGTTVEVQTYSQTHIDALVDGRVGVGSWHLKGFYGNPDIAKRPESWAKLRYLKGSSTLPWLTIGDFNEITGASEKEGGSDRPRQQMKNFIDAINFCGFRDLGFNGPKFTWIYHQADGMQIKERLDRALETPEWMNLFPEAKLFHLSSSVSDHSPLALRMVQKWRKRKHWKTFRFESMWLRDQRCEEVVKKAWEDGKMISTGDVLENCLGQCCVNLEAWNKREFGQVGRKIAKLQKWFEWLELQPPSHDINKELKGIHIELNCWLEKENESGDRNTSFFHAKASARLKKNFIEGIMDENEILQEDDEKVAEVVVAYYTELFTTSQPTEFSKPIQAVQSKMYPLKAPGPDGIPPLFFQQFWVISGEVVTATVLNFLNRGIIPPDFNKTHIVVIPKLKMPKRATEYRPISLCNVVYKIASKAIANRLKKILPSIISDTQSAFVHGSKNTPVAIQEEIKQRFGAQVIKQHEKYLGLPLLVGKNKRNTFNEIKEKLRKKLAEWKEKMLSKAGKEARYFPRCEFIDASLGKNPSYTWRSIMAAQYLVKEGTWMFLHQDTKVNELINQVTRVWKKNIIDALFMPFEAELIKGIPISSRLPPDKLIWAETPNGKFNVRSAYDVAMRLSKPEDKGASSDNSKMRFFWRRLWDLPLPHKKRHFVWRACKDILPTKASLRRRNVVQDQTCDGCRVDADTISHLFWSCPQARKVWSWSKLAVLVEDRVDEDKVAQVICITWAMWNNRNVIRLGGKSRTAREVVCWAMHYLEEYRAAMACMASEDTMVKARSVWVPPPRNVFKVNVDAAVFAQHRAVGIGVIVRDDLGRIEAALSKRLDAPLGAVEAEAMAYETGLIFAKDIGIQEVVIEGDSLIIHRALSDESKSPSSVSAIVQGMQELGEDFRKIEFSHVRRQGNKVAHLLAKHAIDVSDFIAWIEETP</sequence>
<proteinExistence type="predicted"/>
<protein>
    <recommendedName>
        <fullName evidence="6">Reverse transcriptase</fullName>
    </recommendedName>
</protein>
<name>A0AAW2DMS5_9ROSI</name>
<dbReference type="SUPFAM" id="SSF53098">
    <property type="entry name" value="Ribonuclease H-like"/>
    <property type="match status" value="1"/>
</dbReference>
<dbReference type="InterPro" id="IPR012337">
    <property type="entry name" value="RNaseH-like_sf"/>
</dbReference>
<dbReference type="Proteomes" id="UP001459277">
    <property type="component" value="Unassembled WGS sequence"/>
</dbReference>
<dbReference type="PANTHER" id="PTHR47074">
    <property type="entry name" value="BNAC02G40300D PROTEIN"/>
    <property type="match status" value="1"/>
</dbReference>
<dbReference type="AlphaFoldDB" id="A0AAW2DMS5"/>
<comment type="caution">
    <text evidence="4">The sequence shown here is derived from an EMBL/GenBank/DDBJ whole genome shotgun (WGS) entry which is preliminary data.</text>
</comment>
<dbReference type="GO" id="GO:0004523">
    <property type="term" value="F:RNA-DNA hybrid ribonuclease activity"/>
    <property type="evidence" value="ECO:0007669"/>
    <property type="project" value="InterPro"/>
</dbReference>
<reference evidence="4 5" key="1">
    <citation type="submission" date="2024-01" db="EMBL/GenBank/DDBJ databases">
        <title>A telomere-to-telomere, gap-free genome of sweet tea (Lithocarpus litseifolius).</title>
        <authorList>
            <person name="Zhou J."/>
        </authorList>
    </citation>
    <scope>NUCLEOTIDE SEQUENCE [LARGE SCALE GENOMIC DNA]</scope>
    <source>
        <strain evidence="4">Zhou-2022a</strain>
        <tissue evidence="4">Leaf</tissue>
    </source>
</reference>
<evidence type="ECO:0000313" key="4">
    <source>
        <dbReference type="EMBL" id="KAL0011877.1"/>
    </source>
</evidence>
<dbReference type="CDD" id="cd06222">
    <property type="entry name" value="RNase_H_like"/>
    <property type="match status" value="1"/>
</dbReference>
<dbReference type="SUPFAM" id="SSF56672">
    <property type="entry name" value="DNA/RNA polymerases"/>
    <property type="match status" value="1"/>
</dbReference>
<gene>
    <name evidence="4" type="ORF">SO802_006985</name>
</gene>
<feature type="domain" description="Reverse transcriptase zinc-binding" evidence="3">
    <location>
        <begin position="678"/>
        <end position="774"/>
    </location>
</feature>
<evidence type="ECO:0000259" key="2">
    <source>
        <dbReference type="Pfam" id="PF13456"/>
    </source>
</evidence>
<dbReference type="InterPro" id="IPR002156">
    <property type="entry name" value="RNaseH_domain"/>
</dbReference>
<evidence type="ECO:0000313" key="5">
    <source>
        <dbReference type="Proteomes" id="UP001459277"/>
    </source>
</evidence>
<dbReference type="InterPro" id="IPR026960">
    <property type="entry name" value="RVT-Znf"/>
</dbReference>
<dbReference type="InterPro" id="IPR043502">
    <property type="entry name" value="DNA/RNA_pol_sf"/>
</dbReference>
<dbReference type="InterPro" id="IPR044730">
    <property type="entry name" value="RNase_H-like_dom_plant"/>
</dbReference>
<evidence type="ECO:0000259" key="1">
    <source>
        <dbReference type="Pfam" id="PF03372"/>
    </source>
</evidence>
<dbReference type="EMBL" id="JAZDWU010000002">
    <property type="protein sequence ID" value="KAL0011877.1"/>
    <property type="molecule type" value="Genomic_DNA"/>
</dbReference>
<dbReference type="GO" id="GO:0003676">
    <property type="term" value="F:nucleic acid binding"/>
    <property type="evidence" value="ECO:0007669"/>
    <property type="project" value="InterPro"/>
</dbReference>
<dbReference type="Gene3D" id="3.60.10.10">
    <property type="entry name" value="Endonuclease/exonuclease/phosphatase"/>
    <property type="match status" value="1"/>
</dbReference>
<dbReference type="Pfam" id="PF03372">
    <property type="entry name" value="Exo_endo_phos"/>
    <property type="match status" value="1"/>
</dbReference>
<evidence type="ECO:0008006" key="6">
    <source>
        <dbReference type="Google" id="ProtNLM"/>
    </source>
</evidence>
<dbReference type="InterPro" id="IPR005135">
    <property type="entry name" value="Endo/exonuclease/phosphatase"/>
</dbReference>
<feature type="domain" description="Endonuclease/exonuclease/phosphatase" evidence="1">
    <location>
        <begin position="2"/>
        <end position="223"/>
    </location>
</feature>
<feature type="domain" description="RNase H type-1" evidence="2">
    <location>
        <begin position="863"/>
        <end position="985"/>
    </location>
</feature>
<dbReference type="InterPro" id="IPR052929">
    <property type="entry name" value="RNase_H-like_EbsB-rel"/>
</dbReference>
<accession>A0AAW2DMS5</accession>